<dbReference type="Pfam" id="PF01548">
    <property type="entry name" value="DEDD_Tnp_IS110"/>
    <property type="match status" value="1"/>
</dbReference>
<evidence type="ECO:0000259" key="2">
    <source>
        <dbReference type="Pfam" id="PF01548"/>
    </source>
</evidence>
<gene>
    <name evidence="4" type="ORF">LRS1606.410</name>
</gene>
<feature type="region of interest" description="Disordered" evidence="1">
    <location>
        <begin position="1"/>
        <end position="28"/>
    </location>
</feature>
<organism evidence="4">
    <name type="scientific">Rhodococcus sp. NS1</name>
    <dbReference type="NCBI Taxonomy" id="402236"/>
    <lineage>
        <taxon>Bacteria</taxon>
        <taxon>Bacillati</taxon>
        <taxon>Actinomycetota</taxon>
        <taxon>Actinomycetes</taxon>
        <taxon>Mycobacteriales</taxon>
        <taxon>Nocardiaceae</taxon>
        <taxon>Rhodococcus</taxon>
    </lineage>
</organism>
<dbReference type="AlphaFoldDB" id="A0A097SQP7"/>
<feature type="domain" description="Transposase IS116/IS110/IS902 C-terminal" evidence="3">
    <location>
        <begin position="264"/>
        <end position="346"/>
    </location>
</feature>
<feature type="domain" description="Transposase IS110-like N-terminal" evidence="2">
    <location>
        <begin position="45"/>
        <end position="194"/>
    </location>
</feature>
<accession>A0A097SQP7</accession>
<sequence length="383" mass="41389">MCGSWPVTGLPRSVLPGPTPTRRYPPGKRSVTMPIVADQYEFVMGVDTHAGTHSLSVVTAATGAAIDQSVFPTNPSGLERAVIWISRRVGEHATLVVIEGVGSYGAGLAERVLGSGLAVVEPAAMSAAHRRGIGKTDSLDAVRIARSVLAVDISRLRWPRAEGPCAALRVLVVAREQMAGERTRAVNALTALLRITDLGLDARKALTRKQIDAISTWRSRPEDVTTQTCRQEAVRLAKRIRALDAELIDNRKALDSAVGSVAPELSELPGVGSVVAASVLIAWSHPGRVRSEAAFAALAGTCPIPASSGNTMRHRLNRGGDRRLDRALTTVVLVRMRTHPDTRAYVVRRRREGRTTKEIMRCLKRYITRQLFRTLTAAYPAPA</sequence>
<dbReference type="PANTHER" id="PTHR33055">
    <property type="entry name" value="TRANSPOSASE FOR INSERTION SEQUENCE ELEMENT IS1111A"/>
    <property type="match status" value="1"/>
</dbReference>
<dbReference type="InterPro" id="IPR047650">
    <property type="entry name" value="Transpos_IS110"/>
</dbReference>
<dbReference type="GO" id="GO:0006313">
    <property type="term" value="P:DNA transposition"/>
    <property type="evidence" value="ECO:0007669"/>
    <property type="project" value="InterPro"/>
</dbReference>
<name>A0A097SQP7_9NOCA</name>
<dbReference type="EMBL" id="KJ605395">
    <property type="protein sequence ID" value="AIU93844.1"/>
    <property type="molecule type" value="Genomic_DNA"/>
</dbReference>
<dbReference type="PANTHER" id="PTHR33055:SF16">
    <property type="entry name" value="TRANSPOSASE FOR INSERTION SEQUENCE ELEMENT IS1547"/>
    <property type="match status" value="1"/>
</dbReference>
<geneLocation type="plasmid" evidence="4">
    <name>pNSL1</name>
</geneLocation>
<evidence type="ECO:0000256" key="1">
    <source>
        <dbReference type="SAM" id="MobiDB-lite"/>
    </source>
</evidence>
<evidence type="ECO:0000259" key="3">
    <source>
        <dbReference type="Pfam" id="PF02371"/>
    </source>
</evidence>
<protein>
    <submittedName>
        <fullName evidence="4">Uncharacterized protein</fullName>
    </submittedName>
</protein>
<reference evidence="4" key="1">
    <citation type="submission" date="2014-03" db="EMBL/GenBank/DDBJ databases">
        <authorList>
            <person name="Zhang G."/>
            <person name="Zhu L."/>
            <person name="Fang P."/>
        </authorList>
    </citation>
    <scope>NUCLEOTIDE SEQUENCE</scope>
    <source>
        <strain evidence="4">NS1</strain>
        <plasmid evidence="4">pNSL1</plasmid>
    </source>
</reference>
<dbReference type="NCBIfam" id="NF033542">
    <property type="entry name" value="transpos_IS110"/>
    <property type="match status" value="1"/>
</dbReference>
<dbReference type="GO" id="GO:0004803">
    <property type="term" value="F:transposase activity"/>
    <property type="evidence" value="ECO:0007669"/>
    <property type="project" value="InterPro"/>
</dbReference>
<dbReference type="InterPro" id="IPR002525">
    <property type="entry name" value="Transp_IS110-like_N"/>
</dbReference>
<dbReference type="Pfam" id="PF02371">
    <property type="entry name" value="Transposase_20"/>
    <property type="match status" value="1"/>
</dbReference>
<dbReference type="GO" id="GO:0003677">
    <property type="term" value="F:DNA binding"/>
    <property type="evidence" value="ECO:0007669"/>
    <property type="project" value="InterPro"/>
</dbReference>
<proteinExistence type="predicted"/>
<dbReference type="InterPro" id="IPR003346">
    <property type="entry name" value="Transposase_20"/>
</dbReference>
<evidence type="ECO:0000313" key="4">
    <source>
        <dbReference type="EMBL" id="AIU93844.1"/>
    </source>
</evidence>
<keyword evidence="4" id="KW-0614">Plasmid</keyword>